<dbReference type="Pfam" id="PF04547">
    <property type="entry name" value="Anoctamin"/>
    <property type="match status" value="1"/>
</dbReference>
<feature type="transmembrane region" description="Helical" evidence="6">
    <location>
        <begin position="332"/>
        <end position="352"/>
    </location>
</feature>
<keyword evidence="2 6" id="KW-0812">Transmembrane</keyword>
<evidence type="ECO:0000256" key="5">
    <source>
        <dbReference type="SAM" id="MobiDB-lite"/>
    </source>
</evidence>
<keyword evidence="4 6" id="KW-0472">Membrane</keyword>
<dbReference type="PANTHER" id="PTHR12308">
    <property type="entry name" value="ANOCTAMIN"/>
    <property type="match status" value="1"/>
</dbReference>
<keyword evidence="10" id="KW-1185">Reference proteome</keyword>
<accession>A0AA39GRD5</accession>
<evidence type="ECO:0000256" key="1">
    <source>
        <dbReference type="ARBA" id="ARBA00004141"/>
    </source>
</evidence>
<feature type="domain" description="Anoctamin transmembrane" evidence="7">
    <location>
        <begin position="181"/>
        <end position="644"/>
    </location>
</feature>
<evidence type="ECO:0000256" key="4">
    <source>
        <dbReference type="ARBA" id="ARBA00023136"/>
    </source>
</evidence>
<evidence type="ECO:0000259" key="8">
    <source>
        <dbReference type="Pfam" id="PF20877"/>
    </source>
</evidence>
<dbReference type="EMBL" id="JAPDFR010000001">
    <property type="protein sequence ID" value="KAK0391164.1"/>
    <property type="molecule type" value="Genomic_DNA"/>
</dbReference>
<evidence type="ECO:0000256" key="2">
    <source>
        <dbReference type="ARBA" id="ARBA00022692"/>
    </source>
</evidence>
<comment type="subcellular location">
    <subcellularLocation>
        <location evidence="1">Membrane</location>
        <topology evidence="1">Multi-pass membrane protein</topology>
    </subcellularLocation>
</comment>
<reference evidence="9" key="1">
    <citation type="submission" date="2022-10" db="EMBL/GenBank/DDBJ databases">
        <title>Determination and structural analysis of whole genome sequence of Sarocladium strictum F4-1.</title>
        <authorList>
            <person name="Hu L."/>
            <person name="Jiang Y."/>
        </authorList>
    </citation>
    <scope>NUCLEOTIDE SEQUENCE</scope>
    <source>
        <strain evidence="9">F4-1</strain>
    </source>
</reference>
<comment type="caution">
    <text evidence="9">The sequence shown here is derived from an EMBL/GenBank/DDBJ whole genome shotgun (WGS) entry which is preliminary data.</text>
</comment>
<dbReference type="PANTHER" id="PTHR12308:SF73">
    <property type="entry name" value="ANOCTAMIN"/>
    <property type="match status" value="1"/>
</dbReference>
<evidence type="ECO:0000256" key="3">
    <source>
        <dbReference type="ARBA" id="ARBA00022989"/>
    </source>
</evidence>
<dbReference type="AlphaFoldDB" id="A0AA39GRD5"/>
<evidence type="ECO:0000313" key="9">
    <source>
        <dbReference type="EMBL" id="KAK0391164.1"/>
    </source>
</evidence>
<proteinExistence type="predicted"/>
<dbReference type="Proteomes" id="UP001175261">
    <property type="component" value="Unassembled WGS sequence"/>
</dbReference>
<dbReference type="InterPro" id="IPR007632">
    <property type="entry name" value="Anoctamin"/>
</dbReference>
<evidence type="ECO:0000313" key="10">
    <source>
        <dbReference type="Proteomes" id="UP001175261"/>
    </source>
</evidence>
<dbReference type="GO" id="GO:0016020">
    <property type="term" value="C:membrane"/>
    <property type="evidence" value="ECO:0007669"/>
    <property type="project" value="UniProtKB-SubCell"/>
</dbReference>
<sequence>MASLKGLYGKRDDGGVESNFGVDFVLVCNIPPNDASRSEAEACFVRLVEALAKVGLATEVRHGNKNSLLIFVKLASFDLLAQQVYRARLQDWLHGVRASSPDKDVKKSFEEEPITEAERLRLVYLLITKPVDDGGAGITPGADKWKYLDSLFPLHNHDFNKAWIQKWSRKYLLDQEDLDEIRNKFGENVAFYFAFVQSYFKFLVFPSAAGFAAWMLLGQFSVFYALLSCLWSVIFFEYWKQREVDLAVQWGTRGVSNIQHQRPEFKWEYEAEDAVTGEPKKVYSPYLRFRTQALQIPFALACILVLGSLVVTCNSLEIFINEVYTGPFKQYLAFLPTVLLVVFTPTFSAVLMKAAEVLTDLENYETVDAHQSALIQKQFVLNFMTSYMALLFTAFIYIPFGNVLVPFLDFWRRTAQTITFSEKALPTKEFNINPGRISSQMFYFTVTAQIVNFATEVVVPYVKRKAIAKAKELQSKAGDQTPKDHAEEVDFLQRVRDESRLENYDVSGDYREMVMQYGYLSLFSVAWPLAACCFLINNWVELRSDAIKIAISSRRPIPWRADSIGPWLSTLGFLSWLGCITSAAIVFLCSGSGSGARGTTSQITAWGVILSMFLAENFYLAVQYAVRYVMSKVESPGLQRERRERYMIKKAMLEENIGKDLGEAVALPSGPKNEKITRQALEEEARQSSIRGHNTAEEMFWQRQRGADESVQVGKYMIQEQMKGADASKNKPAGASPSAKAE</sequence>
<feature type="transmembrane region" description="Helical" evidence="6">
    <location>
        <begin position="441"/>
        <end position="462"/>
    </location>
</feature>
<feature type="transmembrane region" description="Helical" evidence="6">
    <location>
        <begin position="573"/>
        <end position="591"/>
    </location>
</feature>
<dbReference type="InterPro" id="IPR049456">
    <property type="entry name" value="Anoctamin_N_fung"/>
</dbReference>
<feature type="transmembrane region" description="Helical" evidence="6">
    <location>
        <begin position="517"/>
        <end position="540"/>
    </location>
</feature>
<feature type="transmembrane region" description="Helical" evidence="6">
    <location>
        <begin position="189"/>
        <end position="216"/>
    </location>
</feature>
<feature type="region of interest" description="Disordered" evidence="5">
    <location>
        <begin position="718"/>
        <end position="742"/>
    </location>
</feature>
<feature type="transmembrane region" description="Helical" evidence="6">
    <location>
        <begin position="379"/>
        <end position="400"/>
    </location>
</feature>
<evidence type="ECO:0000256" key="6">
    <source>
        <dbReference type="SAM" id="Phobius"/>
    </source>
</evidence>
<feature type="transmembrane region" description="Helical" evidence="6">
    <location>
        <begin position="603"/>
        <end position="626"/>
    </location>
</feature>
<dbReference type="GO" id="GO:0032541">
    <property type="term" value="C:cortical endoplasmic reticulum"/>
    <property type="evidence" value="ECO:0007669"/>
    <property type="project" value="TreeGrafter"/>
</dbReference>
<gene>
    <name evidence="9" type="ORF">NLU13_0665</name>
</gene>
<feature type="domain" description="Anoctamin alpha-beta plait" evidence="8">
    <location>
        <begin position="21"/>
        <end position="147"/>
    </location>
</feature>
<dbReference type="InterPro" id="IPR049452">
    <property type="entry name" value="Anoctamin_TM"/>
</dbReference>
<protein>
    <submittedName>
        <fullName evidence="9">Uncharacterized protein</fullName>
    </submittedName>
</protein>
<dbReference type="Pfam" id="PF20877">
    <property type="entry name" value="Anoctamin_N"/>
    <property type="match status" value="1"/>
</dbReference>
<dbReference type="GO" id="GO:0005254">
    <property type="term" value="F:chloride channel activity"/>
    <property type="evidence" value="ECO:0007669"/>
    <property type="project" value="TreeGrafter"/>
</dbReference>
<feature type="transmembrane region" description="Helical" evidence="6">
    <location>
        <begin position="298"/>
        <end position="320"/>
    </location>
</feature>
<feature type="transmembrane region" description="Helical" evidence="6">
    <location>
        <begin position="222"/>
        <end position="239"/>
    </location>
</feature>
<keyword evidence="3 6" id="KW-1133">Transmembrane helix</keyword>
<evidence type="ECO:0000259" key="7">
    <source>
        <dbReference type="Pfam" id="PF04547"/>
    </source>
</evidence>
<name>A0AA39GRD5_SARSR</name>
<organism evidence="9 10">
    <name type="scientific">Sarocladium strictum</name>
    <name type="common">Black bundle disease fungus</name>
    <name type="synonym">Acremonium strictum</name>
    <dbReference type="NCBI Taxonomy" id="5046"/>
    <lineage>
        <taxon>Eukaryota</taxon>
        <taxon>Fungi</taxon>
        <taxon>Dikarya</taxon>
        <taxon>Ascomycota</taxon>
        <taxon>Pezizomycotina</taxon>
        <taxon>Sordariomycetes</taxon>
        <taxon>Hypocreomycetidae</taxon>
        <taxon>Hypocreales</taxon>
        <taxon>Sarocladiaceae</taxon>
        <taxon>Sarocladium</taxon>
    </lineage>
</organism>